<organism evidence="2 3">
    <name type="scientific">Plakobranchus ocellatus</name>
    <dbReference type="NCBI Taxonomy" id="259542"/>
    <lineage>
        <taxon>Eukaryota</taxon>
        <taxon>Metazoa</taxon>
        <taxon>Spiralia</taxon>
        <taxon>Lophotrochozoa</taxon>
        <taxon>Mollusca</taxon>
        <taxon>Gastropoda</taxon>
        <taxon>Heterobranchia</taxon>
        <taxon>Euthyneura</taxon>
        <taxon>Panpulmonata</taxon>
        <taxon>Sacoglossa</taxon>
        <taxon>Placobranchoidea</taxon>
        <taxon>Plakobranchidae</taxon>
        <taxon>Plakobranchus</taxon>
    </lineage>
</organism>
<dbReference type="EMBL" id="BLXT01003994">
    <property type="protein sequence ID" value="GFO08772.1"/>
    <property type="molecule type" value="Genomic_DNA"/>
</dbReference>
<sequence>MDQPKEKAIDPNVGRIDTLNIEPVFTLTNGHFDSTWPGSNKSDNKELSKVPAGRHRPKLHGDLLPSNANQVSWEMKGDLTLSKQADYRTRPQFLQSHSNRAGTRGDTTVLQNLATAICHATGVSVRAMEEMNEHPEEELTGFPVAT</sequence>
<accession>A0AAV4APD2</accession>
<evidence type="ECO:0000313" key="3">
    <source>
        <dbReference type="Proteomes" id="UP000735302"/>
    </source>
</evidence>
<reference evidence="2 3" key="1">
    <citation type="journal article" date="2021" name="Elife">
        <title>Chloroplast acquisition without the gene transfer in kleptoplastic sea slugs, Plakobranchus ocellatus.</title>
        <authorList>
            <person name="Maeda T."/>
            <person name="Takahashi S."/>
            <person name="Yoshida T."/>
            <person name="Shimamura S."/>
            <person name="Takaki Y."/>
            <person name="Nagai Y."/>
            <person name="Toyoda A."/>
            <person name="Suzuki Y."/>
            <person name="Arimoto A."/>
            <person name="Ishii H."/>
            <person name="Satoh N."/>
            <person name="Nishiyama T."/>
            <person name="Hasebe M."/>
            <person name="Maruyama T."/>
            <person name="Minagawa J."/>
            <person name="Obokata J."/>
            <person name="Shigenobu S."/>
        </authorList>
    </citation>
    <scope>NUCLEOTIDE SEQUENCE [LARGE SCALE GENOMIC DNA]</scope>
</reference>
<name>A0AAV4APD2_9GAST</name>
<comment type="caution">
    <text evidence="2">The sequence shown here is derived from an EMBL/GenBank/DDBJ whole genome shotgun (WGS) entry which is preliminary data.</text>
</comment>
<keyword evidence="3" id="KW-1185">Reference proteome</keyword>
<proteinExistence type="predicted"/>
<evidence type="ECO:0008006" key="4">
    <source>
        <dbReference type="Google" id="ProtNLM"/>
    </source>
</evidence>
<dbReference type="Proteomes" id="UP000735302">
    <property type="component" value="Unassembled WGS sequence"/>
</dbReference>
<evidence type="ECO:0000313" key="2">
    <source>
        <dbReference type="EMBL" id="GFO08772.1"/>
    </source>
</evidence>
<dbReference type="AlphaFoldDB" id="A0AAV4APD2"/>
<evidence type="ECO:0000256" key="1">
    <source>
        <dbReference type="SAM" id="MobiDB-lite"/>
    </source>
</evidence>
<protein>
    <recommendedName>
        <fullName evidence="4">Prolactin receptor</fullName>
    </recommendedName>
</protein>
<feature type="region of interest" description="Disordered" evidence="1">
    <location>
        <begin position="35"/>
        <end position="67"/>
    </location>
</feature>
<gene>
    <name evidence="2" type="ORF">PoB_003527700</name>
</gene>